<dbReference type="AlphaFoldDB" id="A0A3M0CHM9"/>
<reference evidence="5 6" key="1">
    <citation type="journal article" date="2015" name="Stand. Genomic Sci.">
        <title>Genomic Encyclopedia of Bacterial and Archaeal Type Strains, Phase III: the genomes of soil and plant-associated and newly described type strains.</title>
        <authorList>
            <person name="Whitman W.B."/>
            <person name="Woyke T."/>
            <person name="Klenk H.P."/>
            <person name="Zhou Y."/>
            <person name="Lilburn T.G."/>
            <person name="Beck B.J."/>
            <person name="De Vos P."/>
            <person name="Vandamme P."/>
            <person name="Eisen J.A."/>
            <person name="Garrity G."/>
            <person name="Hugenholtz P."/>
            <person name="Kyrpides N.C."/>
        </authorList>
    </citation>
    <scope>NUCLEOTIDE SEQUENCE [LARGE SCALE GENOMIC DNA]</scope>
    <source>
        <strain evidence="5 6">CGMCC 1.10124</strain>
    </source>
</reference>
<sequence>MATNDPAKRIPKSLRTDATLLGTYTLADIVVAVLPGVIVILLLQIVVPTPVIIGGYHLQTITLPLAGSAIVCGLLFVYLTPAHLSSLEWIETVVRFARHPKRATHEDAKQYTQIERVYPRRDALERTDGALLGMVQVQPPTMALATDHEWQAKAESFQNFCNTVVDFPIQLYATTQPFPVERYLAQYDSRLEAADVRANPQLAALIRDYLSWYADELDQRRMTIRDHYIVIPVAPHEVRFERESLRQKLARLPVLGILLTTWFDSHATARQAAMFDALETRLRRVEAGIAQIDGCTATRVSAEDATQLLVDFWAGESHEYGDLRSVLRTRPLVGERT</sequence>
<proteinExistence type="predicted"/>
<dbReference type="RefSeq" id="WP_121922069.1">
    <property type="nucleotide sequence ID" value="NZ_CP034145.1"/>
</dbReference>
<protein>
    <recommendedName>
        <fullName evidence="8">PrgI family protein</fullName>
    </recommendedName>
</protein>
<evidence type="ECO:0000313" key="4">
    <source>
        <dbReference type="EMBL" id="AZH24796.1"/>
    </source>
</evidence>
<evidence type="ECO:0000256" key="1">
    <source>
        <dbReference type="SAM" id="Phobius"/>
    </source>
</evidence>
<dbReference type="KEGG" id="haer:DU502_05135"/>
<name>A0A3M0CHM9_9EURY</name>
<evidence type="ECO:0000259" key="2">
    <source>
        <dbReference type="Pfam" id="PF26592"/>
    </source>
</evidence>
<dbReference type="Proteomes" id="UP000282007">
    <property type="component" value="Chromosome"/>
</dbReference>
<keyword evidence="1" id="KW-0472">Membrane</keyword>
<evidence type="ECO:0000259" key="3">
    <source>
        <dbReference type="Pfam" id="PF26593"/>
    </source>
</evidence>
<keyword evidence="1" id="KW-1133">Transmembrane helix</keyword>
<reference evidence="5" key="3">
    <citation type="submission" date="2018-10" db="EMBL/GenBank/DDBJ databases">
        <authorList>
            <person name="Whitman W."/>
            <person name="Huntemann M."/>
            <person name="Clum A."/>
            <person name="Pillay M."/>
            <person name="Palaniappan K."/>
            <person name="Varghese N."/>
            <person name="Mikhailova N."/>
            <person name="Stamatis D."/>
            <person name="Reddy T."/>
            <person name="Daum C."/>
            <person name="Shapiro N."/>
            <person name="Ivanova N."/>
            <person name="Kyrpides N."/>
            <person name="Woyke T."/>
        </authorList>
    </citation>
    <scope>NUCLEOTIDE SEQUENCE</scope>
    <source>
        <strain evidence="5">CGMCC 1.10124</strain>
    </source>
</reference>
<dbReference type="OrthoDB" id="299650at2157"/>
<accession>A0A3M0CHM9</accession>
<dbReference type="EMBL" id="CP034145">
    <property type="protein sequence ID" value="AZH24796.1"/>
    <property type="molecule type" value="Genomic_DNA"/>
</dbReference>
<evidence type="ECO:0008006" key="8">
    <source>
        <dbReference type="Google" id="ProtNLM"/>
    </source>
</evidence>
<dbReference type="Proteomes" id="UP000277326">
    <property type="component" value="Unassembled WGS sequence"/>
</dbReference>
<evidence type="ECO:0000313" key="6">
    <source>
        <dbReference type="Proteomes" id="UP000277326"/>
    </source>
</evidence>
<evidence type="ECO:0000313" key="5">
    <source>
        <dbReference type="EMBL" id="RMB08335.1"/>
    </source>
</evidence>
<organism evidence="5 6">
    <name type="scientific">Haloplanus aerogenes</name>
    <dbReference type="NCBI Taxonomy" id="660522"/>
    <lineage>
        <taxon>Archaea</taxon>
        <taxon>Methanobacteriati</taxon>
        <taxon>Methanobacteriota</taxon>
        <taxon>Stenosarchaea group</taxon>
        <taxon>Halobacteria</taxon>
        <taxon>Halobacteriales</taxon>
        <taxon>Haloferacaceae</taxon>
        <taxon>Haloplanus</taxon>
    </lineage>
</organism>
<dbReference type="Pfam" id="PF26593">
    <property type="entry name" value="TraC-like"/>
    <property type="match status" value="1"/>
</dbReference>
<evidence type="ECO:0000313" key="7">
    <source>
        <dbReference type="Proteomes" id="UP000282007"/>
    </source>
</evidence>
<reference evidence="4 7" key="2">
    <citation type="submission" date="2018-07" db="EMBL/GenBank/DDBJ databases">
        <title>Genome sequences of Haloplanus aerogenes JCM 16430T.</title>
        <authorList>
            <person name="Kim Y.B."/>
            <person name="Roh S.W."/>
        </authorList>
    </citation>
    <scope>NUCLEOTIDE SEQUENCE [LARGE SCALE GENOMIC DNA]</scope>
    <source>
        <strain evidence="4 7">JCM 16430</strain>
    </source>
</reference>
<feature type="domain" description="PrgI-like" evidence="2">
    <location>
        <begin position="20"/>
        <end position="103"/>
    </location>
</feature>
<feature type="transmembrane region" description="Helical" evidence="1">
    <location>
        <begin position="58"/>
        <end position="79"/>
    </location>
</feature>
<keyword evidence="7" id="KW-1185">Reference proteome</keyword>
<keyword evidence="1" id="KW-0812">Transmembrane</keyword>
<gene>
    <name evidence="5" type="ORF">ATH50_3550</name>
    <name evidence="4" type="ORF">DU502_05135</name>
</gene>
<dbReference type="EMBL" id="REFS01000010">
    <property type="protein sequence ID" value="RMB08335.1"/>
    <property type="molecule type" value="Genomic_DNA"/>
</dbReference>
<dbReference type="Pfam" id="PF26592">
    <property type="entry name" value="PrgI_like"/>
    <property type="match status" value="1"/>
</dbReference>
<dbReference type="GeneID" id="38470647"/>
<feature type="domain" description="TraC-like" evidence="3">
    <location>
        <begin position="115"/>
        <end position="315"/>
    </location>
</feature>
<dbReference type="InterPro" id="IPR058597">
    <property type="entry name" value="PrgI-like_dom"/>
</dbReference>
<dbReference type="InterPro" id="IPR058596">
    <property type="entry name" value="TraC-like_dom"/>
</dbReference>
<feature type="transmembrane region" description="Helical" evidence="1">
    <location>
        <begin position="21"/>
        <end position="46"/>
    </location>
</feature>